<gene>
    <name evidence="2" type="ORF">POM88_044883</name>
</gene>
<evidence type="ECO:0000313" key="2">
    <source>
        <dbReference type="EMBL" id="KAK1360409.1"/>
    </source>
</evidence>
<keyword evidence="3" id="KW-1185">Reference proteome</keyword>
<dbReference type="EMBL" id="JAUIZM010000010">
    <property type="protein sequence ID" value="KAK1360409.1"/>
    <property type="molecule type" value="Genomic_DNA"/>
</dbReference>
<evidence type="ECO:0000313" key="3">
    <source>
        <dbReference type="Proteomes" id="UP001237642"/>
    </source>
</evidence>
<dbReference type="Pfam" id="PF13456">
    <property type="entry name" value="RVT_3"/>
    <property type="match status" value="1"/>
</dbReference>
<dbReference type="InterPro" id="IPR002156">
    <property type="entry name" value="RNaseH_domain"/>
</dbReference>
<name>A0AAD8M5L6_9APIA</name>
<dbReference type="GO" id="GO:0004523">
    <property type="term" value="F:RNA-DNA hybrid ribonuclease activity"/>
    <property type="evidence" value="ECO:0007669"/>
    <property type="project" value="InterPro"/>
</dbReference>
<proteinExistence type="predicted"/>
<evidence type="ECO:0000259" key="1">
    <source>
        <dbReference type="Pfam" id="PF13456"/>
    </source>
</evidence>
<dbReference type="Proteomes" id="UP001237642">
    <property type="component" value="Unassembled WGS sequence"/>
</dbReference>
<protein>
    <recommendedName>
        <fullName evidence="1">RNase H type-1 domain-containing protein</fullName>
    </recommendedName>
</protein>
<sequence>MGPLLSQFQAELRTVHLGIKEAYSRGFNNVMIEAEHVQFFRILKRQDFEEASREDLVNIIQDINAWLVELDYNLISLMNLLDANIGWGPNNPALNVQTNYDRGEVVQGPKPKRHKRVVIEENEFSALLKLTERVAYLENVLDGRLKSL</sequence>
<reference evidence="2" key="1">
    <citation type="submission" date="2023-02" db="EMBL/GenBank/DDBJ databases">
        <title>Genome of toxic invasive species Heracleum sosnowskyi carries increased number of genes despite the absence of recent whole-genome duplications.</title>
        <authorList>
            <person name="Schelkunov M."/>
            <person name="Shtratnikova V."/>
            <person name="Makarenko M."/>
            <person name="Klepikova A."/>
            <person name="Omelchenko D."/>
            <person name="Novikova G."/>
            <person name="Obukhova E."/>
            <person name="Bogdanov V."/>
            <person name="Penin A."/>
            <person name="Logacheva M."/>
        </authorList>
    </citation>
    <scope>NUCLEOTIDE SEQUENCE</scope>
    <source>
        <strain evidence="2">Hsosn_3</strain>
        <tissue evidence="2">Leaf</tissue>
    </source>
</reference>
<dbReference type="AlphaFoldDB" id="A0AAD8M5L6"/>
<dbReference type="GO" id="GO:0003676">
    <property type="term" value="F:nucleic acid binding"/>
    <property type="evidence" value="ECO:0007669"/>
    <property type="project" value="InterPro"/>
</dbReference>
<accession>A0AAD8M5L6</accession>
<comment type="caution">
    <text evidence="2">The sequence shown here is derived from an EMBL/GenBank/DDBJ whole genome shotgun (WGS) entry which is preliminary data.</text>
</comment>
<feature type="domain" description="RNase H type-1" evidence="1">
    <location>
        <begin position="3"/>
        <end position="75"/>
    </location>
</feature>
<organism evidence="2 3">
    <name type="scientific">Heracleum sosnowskyi</name>
    <dbReference type="NCBI Taxonomy" id="360622"/>
    <lineage>
        <taxon>Eukaryota</taxon>
        <taxon>Viridiplantae</taxon>
        <taxon>Streptophyta</taxon>
        <taxon>Embryophyta</taxon>
        <taxon>Tracheophyta</taxon>
        <taxon>Spermatophyta</taxon>
        <taxon>Magnoliopsida</taxon>
        <taxon>eudicotyledons</taxon>
        <taxon>Gunneridae</taxon>
        <taxon>Pentapetalae</taxon>
        <taxon>asterids</taxon>
        <taxon>campanulids</taxon>
        <taxon>Apiales</taxon>
        <taxon>Apiaceae</taxon>
        <taxon>Apioideae</taxon>
        <taxon>apioid superclade</taxon>
        <taxon>Tordylieae</taxon>
        <taxon>Tordyliinae</taxon>
        <taxon>Heracleum</taxon>
    </lineage>
</organism>
<reference evidence="2" key="2">
    <citation type="submission" date="2023-05" db="EMBL/GenBank/DDBJ databases">
        <authorList>
            <person name="Schelkunov M.I."/>
        </authorList>
    </citation>
    <scope>NUCLEOTIDE SEQUENCE</scope>
    <source>
        <strain evidence="2">Hsosn_3</strain>
        <tissue evidence="2">Leaf</tissue>
    </source>
</reference>